<evidence type="ECO:0000313" key="2">
    <source>
        <dbReference type="Proteomes" id="UP000095767"/>
    </source>
</evidence>
<evidence type="ECO:0008006" key="3">
    <source>
        <dbReference type="Google" id="ProtNLM"/>
    </source>
</evidence>
<dbReference type="OrthoDB" id="667379at2759"/>
<protein>
    <recommendedName>
        <fullName evidence="3">FBD domain-containing protein</fullName>
    </recommendedName>
</protein>
<keyword evidence="2" id="KW-1185">Reference proteome</keyword>
<name>A0A1E5UJJ4_9POAL</name>
<sequence length="177" mass="20189">MDAARRTKAPDYIILKNLSKLFIHGIYVRFGLSWTKTLLEAAPSLKTFGIKVWHHVCNDENSEETRSLYAKRTHPWQKNNKLNSSRHLHLTRPEFGGFMAVKKHLQFVRAIMDYVSSLETILLEDKDPCKDCDAVNTNLTCSSTDSMFPGNKCERDIILTQLGVGVSCFETNNLQVI</sequence>
<dbReference type="Proteomes" id="UP000095767">
    <property type="component" value="Unassembled WGS sequence"/>
</dbReference>
<gene>
    <name evidence="1" type="ORF">BAE44_0025927</name>
</gene>
<organism evidence="1 2">
    <name type="scientific">Dichanthelium oligosanthes</name>
    <dbReference type="NCBI Taxonomy" id="888268"/>
    <lineage>
        <taxon>Eukaryota</taxon>
        <taxon>Viridiplantae</taxon>
        <taxon>Streptophyta</taxon>
        <taxon>Embryophyta</taxon>
        <taxon>Tracheophyta</taxon>
        <taxon>Spermatophyta</taxon>
        <taxon>Magnoliopsida</taxon>
        <taxon>Liliopsida</taxon>
        <taxon>Poales</taxon>
        <taxon>Poaceae</taxon>
        <taxon>PACMAD clade</taxon>
        <taxon>Panicoideae</taxon>
        <taxon>Panicodae</taxon>
        <taxon>Paniceae</taxon>
        <taxon>Dichantheliinae</taxon>
        <taxon>Dichanthelium</taxon>
    </lineage>
</organism>
<reference evidence="1 2" key="1">
    <citation type="submission" date="2016-09" db="EMBL/GenBank/DDBJ databases">
        <title>The draft genome of Dichanthelium oligosanthes: A C3 panicoid grass species.</title>
        <authorList>
            <person name="Studer A.J."/>
            <person name="Schnable J.C."/>
            <person name="Brutnell T.P."/>
        </authorList>
    </citation>
    <scope>NUCLEOTIDE SEQUENCE [LARGE SCALE GENOMIC DNA]</scope>
    <source>
        <strain evidence="2">cv. Kellogg 1175</strain>
        <tissue evidence="1">Leaf</tissue>
    </source>
</reference>
<comment type="caution">
    <text evidence="1">The sequence shown here is derived from an EMBL/GenBank/DDBJ whole genome shotgun (WGS) entry which is preliminary data.</text>
</comment>
<dbReference type="EMBL" id="LWDX02074917">
    <property type="protein sequence ID" value="OEL13056.1"/>
    <property type="molecule type" value="Genomic_DNA"/>
</dbReference>
<dbReference type="AlphaFoldDB" id="A0A1E5UJJ4"/>
<evidence type="ECO:0000313" key="1">
    <source>
        <dbReference type="EMBL" id="OEL13056.1"/>
    </source>
</evidence>
<dbReference type="PANTHER" id="PTHR35545:SF28">
    <property type="entry name" value="OS07G0645701 PROTEIN"/>
    <property type="match status" value="1"/>
</dbReference>
<dbReference type="PANTHER" id="PTHR35545">
    <property type="entry name" value="F-BOX DOMAIN-CONTAINING PROTEIN"/>
    <property type="match status" value="1"/>
</dbReference>
<accession>A0A1E5UJJ4</accession>
<proteinExistence type="predicted"/>